<name>A0A6A5Y1J8_9PLEO</name>
<dbReference type="RefSeq" id="XP_033387774.1">
    <property type="nucleotide sequence ID" value="XM_033531699.1"/>
</dbReference>
<accession>A0A6A5Y1J8</accession>
<feature type="compositionally biased region" description="Basic and acidic residues" evidence="1">
    <location>
        <begin position="666"/>
        <end position="681"/>
    </location>
</feature>
<dbReference type="GeneID" id="54289096"/>
<feature type="region of interest" description="Disordered" evidence="1">
    <location>
        <begin position="572"/>
        <end position="594"/>
    </location>
</feature>
<dbReference type="Proteomes" id="UP000799778">
    <property type="component" value="Unassembled WGS sequence"/>
</dbReference>
<feature type="compositionally biased region" description="Polar residues" evidence="1">
    <location>
        <begin position="384"/>
        <end position="410"/>
    </location>
</feature>
<feature type="region of interest" description="Disordered" evidence="1">
    <location>
        <begin position="503"/>
        <end position="546"/>
    </location>
</feature>
<feature type="compositionally biased region" description="Low complexity" evidence="1">
    <location>
        <begin position="442"/>
        <end position="456"/>
    </location>
</feature>
<dbReference type="AlphaFoldDB" id="A0A6A5Y1J8"/>
<evidence type="ECO:0000313" key="3">
    <source>
        <dbReference type="Proteomes" id="UP000799778"/>
    </source>
</evidence>
<gene>
    <name evidence="2" type="ORF">BU24DRAFT_459108</name>
</gene>
<dbReference type="OrthoDB" id="3648773at2759"/>
<proteinExistence type="predicted"/>
<feature type="compositionally biased region" description="Basic and acidic residues" evidence="1">
    <location>
        <begin position="188"/>
        <end position="218"/>
    </location>
</feature>
<dbReference type="EMBL" id="ML978067">
    <property type="protein sequence ID" value="KAF2019435.1"/>
    <property type="molecule type" value="Genomic_DNA"/>
</dbReference>
<evidence type="ECO:0000256" key="1">
    <source>
        <dbReference type="SAM" id="MobiDB-lite"/>
    </source>
</evidence>
<organism evidence="2 3">
    <name type="scientific">Aaosphaeria arxii CBS 175.79</name>
    <dbReference type="NCBI Taxonomy" id="1450172"/>
    <lineage>
        <taxon>Eukaryota</taxon>
        <taxon>Fungi</taxon>
        <taxon>Dikarya</taxon>
        <taxon>Ascomycota</taxon>
        <taxon>Pezizomycotina</taxon>
        <taxon>Dothideomycetes</taxon>
        <taxon>Pleosporomycetidae</taxon>
        <taxon>Pleosporales</taxon>
        <taxon>Pleosporales incertae sedis</taxon>
        <taxon>Aaosphaeria</taxon>
    </lineage>
</organism>
<protein>
    <submittedName>
        <fullName evidence="2">Uncharacterized protein</fullName>
    </submittedName>
</protein>
<evidence type="ECO:0000313" key="2">
    <source>
        <dbReference type="EMBL" id="KAF2019435.1"/>
    </source>
</evidence>
<feature type="compositionally biased region" description="Polar residues" evidence="1">
    <location>
        <begin position="105"/>
        <end position="124"/>
    </location>
</feature>
<feature type="compositionally biased region" description="Low complexity" evidence="1">
    <location>
        <begin position="347"/>
        <end position="365"/>
    </location>
</feature>
<feature type="compositionally biased region" description="Low complexity" evidence="1">
    <location>
        <begin position="153"/>
        <end position="166"/>
    </location>
</feature>
<feature type="region of interest" description="Disordered" evidence="1">
    <location>
        <begin position="28"/>
        <end position="47"/>
    </location>
</feature>
<feature type="region of interest" description="Disordered" evidence="1">
    <location>
        <begin position="665"/>
        <end position="698"/>
    </location>
</feature>
<feature type="region of interest" description="Disordered" evidence="1">
    <location>
        <begin position="87"/>
        <end position="236"/>
    </location>
</feature>
<feature type="region of interest" description="Disordered" evidence="1">
    <location>
        <begin position="347"/>
        <end position="482"/>
    </location>
</feature>
<keyword evidence="3" id="KW-1185">Reference proteome</keyword>
<sequence length="698" mass="76280">MSPSPAKTLADLTPYIVNDSVYTLNVHHPASDPVPDPEPEFFAVTKRDSGNHNDFDVSLPAKPALAIDSIHPSTGISSEHAGRVTIGIEDSTYTPRSQLAPDTLANLSSENSCGPTSSVPSTWDVSPEADANSSPPSLLPSRFGCINTESKLSHSGPMSSTSGSSDDVSRKDTTRSSTSSIARGLRRTNPDMRMFDQAKEANDSRKRRNSESTDEHPRPQTKLAYVPPNFNSPPVSEVLHGVEKASQQIQHTEEHVKKVNITSPTQRGIKDRRNLLPTEAQKLTLPMELSSLPGRCMPAAALVNLKDLSHPRPQSPSVHKVPLTCAAASSDSSPGFLPFTVTTISSGSSISHDGMPSPQSPQSPQARRTKDLRYTSRSLFGRNRNGTNDNSQPKANQTSLPSPISPNTTAMEEAQQIAKNTRRRWGGSKSFNTEPLTPDSPSPDSSSQRFSLSRFLNGRKHKRSSSGTSPAHTVCSDEPSIRGSTSFPQEAFLESLAHLSCPPDFVPPGLQRVPTPNPNNKDRDAKPNDFSFDSMGNLKANHSSTARREEWDSDALLLSAIRYHAPFSDVSFTDSSYRPSPRSKPRSDSPVPMVDQDDWFRVQYGYEDSMYCNEQLFSPEARAKHEWVLPEHLPTSPLCPLHVKYKGANKGVCVYHGIEEDQVTGSEKKMKTMDTPVEERVGSLSKVKSRRLASLSGP</sequence>
<reference evidence="2" key="1">
    <citation type="journal article" date="2020" name="Stud. Mycol.">
        <title>101 Dothideomycetes genomes: a test case for predicting lifestyles and emergence of pathogens.</title>
        <authorList>
            <person name="Haridas S."/>
            <person name="Albert R."/>
            <person name="Binder M."/>
            <person name="Bloem J."/>
            <person name="Labutti K."/>
            <person name="Salamov A."/>
            <person name="Andreopoulos B."/>
            <person name="Baker S."/>
            <person name="Barry K."/>
            <person name="Bills G."/>
            <person name="Bluhm B."/>
            <person name="Cannon C."/>
            <person name="Castanera R."/>
            <person name="Culley D."/>
            <person name="Daum C."/>
            <person name="Ezra D."/>
            <person name="Gonzalez J."/>
            <person name="Henrissat B."/>
            <person name="Kuo A."/>
            <person name="Liang C."/>
            <person name="Lipzen A."/>
            <person name="Lutzoni F."/>
            <person name="Magnuson J."/>
            <person name="Mondo S."/>
            <person name="Nolan M."/>
            <person name="Ohm R."/>
            <person name="Pangilinan J."/>
            <person name="Park H.-J."/>
            <person name="Ramirez L."/>
            <person name="Alfaro M."/>
            <person name="Sun H."/>
            <person name="Tritt A."/>
            <person name="Yoshinaga Y."/>
            <person name="Zwiers L.-H."/>
            <person name="Turgeon B."/>
            <person name="Goodwin S."/>
            <person name="Spatafora J."/>
            <person name="Crous P."/>
            <person name="Grigoriev I."/>
        </authorList>
    </citation>
    <scope>NUCLEOTIDE SEQUENCE</scope>
    <source>
        <strain evidence="2">CBS 175.79</strain>
    </source>
</reference>